<dbReference type="EMBL" id="CAICTM010001201">
    <property type="protein sequence ID" value="CAB9521516.1"/>
    <property type="molecule type" value="Genomic_DNA"/>
</dbReference>
<organism evidence="2 3">
    <name type="scientific">Seminavis robusta</name>
    <dbReference type="NCBI Taxonomy" id="568900"/>
    <lineage>
        <taxon>Eukaryota</taxon>
        <taxon>Sar</taxon>
        <taxon>Stramenopiles</taxon>
        <taxon>Ochrophyta</taxon>
        <taxon>Bacillariophyta</taxon>
        <taxon>Bacillariophyceae</taxon>
        <taxon>Bacillariophycidae</taxon>
        <taxon>Naviculales</taxon>
        <taxon>Naviculaceae</taxon>
        <taxon>Seminavis</taxon>
    </lineage>
</organism>
<feature type="compositionally biased region" description="Gly residues" evidence="1">
    <location>
        <begin position="530"/>
        <end position="539"/>
    </location>
</feature>
<feature type="region of interest" description="Disordered" evidence="1">
    <location>
        <begin position="1"/>
        <end position="21"/>
    </location>
</feature>
<feature type="compositionally biased region" description="Acidic residues" evidence="1">
    <location>
        <begin position="287"/>
        <end position="299"/>
    </location>
</feature>
<feature type="compositionally biased region" description="Acidic residues" evidence="1">
    <location>
        <begin position="312"/>
        <end position="360"/>
    </location>
</feature>
<gene>
    <name evidence="2" type="ORF">SEMRO_1203_G252080.1</name>
</gene>
<feature type="compositionally biased region" description="Acidic residues" evidence="1">
    <location>
        <begin position="591"/>
        <end position="621"/>
    </location>
</feature>
<dbReference type="Proteomes" id="UP001153069">
    <property type="component" value="Unassembled WGS sequence"/>
</dbReference>
<evidence type="ECO:0000256" key="1">
    <source>
        <dbReference type="SAM" id="MobiDB-lite"/>
    </source>
</evidence>
<protein>
    <submittedName>
        <fullName evidence="2">Uncharacterized protein</fullName>
    </submittedName>
</protein>
<feature type="compositionally biased region" description="Low complexity" evidence="1">
    <location>
        <begin position="378"/>
        <end position="390"/>
    </location>
</feature>
<feature type="region of interest" description="Disordered" evidence="1">
    <location>
        <begin position="585"/>
        <end position="636"/>
    </location>
</feature>
<feature type="region of interest" description="Disordered" evidence="1">
    <location>
        <begin position="159"/>
        <end position="189"/>
    </location>
</feature>
<feature type="compositionally biased region" description="Acidic residues" evidence="1">
    <location>
        <begin position="159"/>
        <end position="171"/>
    </location>
</feature>
<evidence type="ECO:0000313" key="3">
    <source>
        <dbReference type="Proteomes" id="UP001153069"/>
    </source>
</evidence>
<feature type="compositionally biased region" description="Gly residues" evidence="1">
    <location>
        <begin position="364"/>
        <end position="377"/>
    </location>
</feature>
<dbReference type="AlphaFoldDB" id="A0A9N8HPS2"/>
<accession>A0A9N8HPS2</accession>
<evidence type="ECO:0000313" key="2">
    <source>
        <dbReference type="EMBL" id="CAB9521516.1"/>
    </source>
</evidence>
<proteinExistence type="predicted"/>
<dbReference type="OrthoDB" id="267397at2759"/>
<comment type="caution">
    <text evidence="2">The sequence shown here is derived from an EMBL/GenBank/DDBJ whole genome shotgun (WGS) entry which is preliminary data.</text>
</comment>
<reference evidence="2" key="1">
    <citation type="submission" date="2020-06" db="EMBL/GenBank/DDBJ databases">
        <authorList>
            <consortium name="Plant Systems Biology data submission"/>
        </authorList>
    </citation>
    <scope>NUCLEOTIDE SEQUENCE</scope>
    <source>
        <strain evidence="2">D6</strain>
    </source>
</reference>
<keyword evidence="3" id="KW-1185">Reference proteome</keyword>
<feature type="region of interest" description="Disordered" evidence="1">
    <location>
        <begin position="530"/>
        <end position="561"/>
    </location>
</feature>
<sequence length="636" mass="67894">MGLRNRKGNDSSDPTTTVDPELNEEAQDLMGDHLELMKEVVMRIREDEEFARNIYADCPRLQNLLDRNPDLRPIFEDPNLVRINFEQVYKDAGGVLPEDEKSRAKCLTWFVNSPIFKVLRMLLMVKKVMGCIAGGGIGMVTGCFMSMFCCGEDALPDDFDAEGDDDDDDGGNPENEKNKDALNSAADYMEDPDVQEQMDKLMEDPEGLEEAIEADEELRALRDSNPLCAELMSDPETMKILTDPDNLRALGEAPDMIEADFADPNWSAPDLEMGDGDFDMDVSAPEYDFDADVEADADADANANANQRDADVDGVEADADGGEGGEGEGEEGEEEEGEEGEEGDEEEEDDAIWEDAELEQQEGGQSGGQQGNRGGTGPKQQQQRQQQNNDGGEGGVGGSVAACARDLAAGALVGHLLGGGADLFGGGGDEFDGLADAADAADGLDGMDGMDEFDDFEIDDDALDAVDEAAEEADNVAEEVMDNAVAASEMVGDTDFADTLEEGMDGGEDAMGEHDVARKDAAKGAAVGGAVGATAGGTAGAAADKKEEEEEEEKKGGWFGNMGSAVFTAAKEQMAATLLGDDLAEMLVEKMEEESESEEDSDDDKDSDDESIDKEPEEGGEEGQKSKRSLFARGRN</sequence>
<feature type="compositionally biased region" description="Basic residues" evidence="1">
    <location>
        <begin position="626"/>
        <end position="636"/>
    </location>
</feature>
<feature type="region of interest" description="Disordered" evidence="1">
    <location>
        <begin position="260"/>
        <end position="399"/>
    </location>
</feature>
<name>A0A9N8HPS2_9STRA</name>